<evidence type="ECO:0000313" key="3">
    <source>
        <dbReference type="EMBL" id="MDR6227238.1"/>
    </source>
</evidence>
<sequence>MTNGIPLPLVRVNQWFQVGSVLLALGLNQVWILAIPLLVGIASLVFRKNPLFLLARPLLKKPAADYPLEDPAQQRFNQGIAVSCLTLSLAGFSLGWPVLGYTFAVLVAVAALIAILGFCVGCFIRMQILRWKHNRNQTT</sequence>
<dbReference type="Pfam" id="PF14340">
    <property type="entry name" value="DUF4395"/>
    <property type="match status" value="1"/>
</dbReference>
<reference evidence="3 4" key="1">
    <citation type="submission" date="2023-07" db="EMBL/GenBank/DDBJ databases">
        <title>Genomic Encyclopedia of Type Strains, Phase IV (KMG-IV): sequencing the most valuable type-strain genomes for metagenomic binning, comparative biology and taxonomic classification.</title>
        <authorList>
            <person name="Goeker M."/>
        </authorList>
    </citation>
    <scope>NUCLEOTIDE SEQUENCE [LARGE SCALE GENOMIC DNA]</scope>
    <source>
        <strain evidence="3 4">DSM 45903</strain>
    </source>
</reference>
<accession>A0ABU1IS27</accession>
<keyword evidence="1" id="KW-0472">Membrane</keyword>
<name>A0ABU1IS27_9BACL</name>
<proteinExistence type="predicted"/>
<keyword evidence="1" id="KW-0812">Transmembrane</keyword>
<evidence type="ECO:0000259" key="2">
    <source>
        <dbReference type="Pfam" id="PF14340"/>
    </source>
</evidence>
<comment type="caution">
    <text evidence="3">The sequence shown here is derived from an EMBL/GenBank/DDBJ whole genome shotgun (WGS) entry which is preliminary data.</text>
</comment>
<dbReference type="PIRSF" id="PIRSF030042">
    <property type="entry name" value="UCP030042"/>
    <property type="match status" value="1"/>
</dbReference>
<evidence type="ECO:0000313" key="4">
    <source>
        <dbReference type="Proteomes" id="UP001185012"/>
    </source>
</evidence>
<dbReference type="Proteomes" id="UP001185012">
    <property type="component" value="Unassembled WGS sequence"/>
</dbReference>
<dbReference type="RefSeq" id="WP_309868187.1">
    <property type="nucleotide sequence ID" value="NZ_JAVDQG010000008.1"/>
</dbReference>
<keyword evidence="4" id="KW-1185">Reference proteome</keyword>
<dbReference type="InterPro" id="IPR016942">
    <property type="entry name" value="UCP030042"/>
</dbReference>
<protein>
    <recommendedName>
        <fullName evidence="2">DUF4395 domain-containing protein</fullName>
    </recommendedName>
</protein>
<keyword evidence="1" id="KW-1133">Transmembrane helix</keyword>
<feature type="domain" description="DUF4395" evidence="2">
    <location>
        <begin position="6"/>
        <end position="130"/>
    </location>
</feature>
<dbReference type="EMBL" id="JAVDQG010000008">
    <property type="protein sequence ID" value="MDR6227238.1"/>
    <property type="molecule type" value="Genomic_DNA"/>
</dbReference>
<organism evidence="3 4">
    <name type="scientific">Desmospora profundinema</name>
    <dbReference type="NCBI Taxonomy" id="1571184"/>
    <lineage>
        <taxon>Bacteria</taxon>
        <taxon>Bacillati</taxon>
        <taxon>Bacillota</taxon>
        <taxon>Bacilli</taxon>
        <taxon>Bacillales</taxon>
        <taxon>Thermoactinomycetaceae</taxon>
        <taxon>Desmospora</taxon>
    </lineage>
</organism>
<feature type="transmembrane region" description="Helical" evidence="1">
    <location>
        <begin position="80"/>
        <end position="99"/>
    </location>
</feature>
<dbReference type="InterPro" id="IPR025508">
    <property type="entry name" value="DUF4395"/>
</dbReference>
<feature type="transmembrane region" description="Helical" evidence="1">
    <location>
        <begin position="20"/>
        <end position="46"/>
    </location>
</feature>
<gene>
    <name evidence="3" type="ORF">JOE21_003253</name>
</gene>
<feature type="transmembrane region" description="Helical" evidence="1">
    <location>
        <begin position="105"/>
        <end position="126"/>
    </location>
</feature>
<evidence type="ECO:0000256" key="1">
    <source>
        <dbReference type="SAM" id="Phobius"/>
    </source>
</evidence>